<dbReference type="PANTHER" id="PTHR43818">
    <property type="entry name" value="BCDNA.GH03377"/>
    <property type="match status" value="1"/>
</dbReference>
<dbReference type="InterPro" id="IPR055170">
    <property type="entry name" value="GFO_IDH_MocA-like_dom"/>
</dbReference>
<protein>
    <submittedName>
        <fullName evidence="4">Gfo/Idh/MocA family oxidoreductase</fullName>
    </submittedName>
</protein>
<gene>
    <name evidence="4" type="ORF">QEH52_18350</name>
</gene>
<feature type="domain" description="GFO/IDH/MocA-like oxidoreductase" evidence="3">
    <location>
        <begin position="137"/>
        <end position="263"/>
    </location>
</feature>
<dbReference type="SUPFAM" id="SSF55347">
    <property type="entry name" value="Glyceraldehyde-3-phosphate dehydrogenase-like, C-terminal domain"/>
    <property type="match status" value="1"/>
</dbReference>
<dbReference type="SUPFAM" id="SSF51735">
    <property type="entry name" value="NAD(P)-binding Rossmann-fold domains"/>
    <property type="match status" value="1"/>
</dbReference>
<name>A0ABU1B0N9_9BACT</name>
<accession>A0ABU1B0N9</accession>
<evidence type="ECO:0000259" key="2">
    <source>
        <dbReference type="Pfam" id="PF01408"/>
    </source>
</evidence>
<dbReference type="InterPro" id="IPR036291">
    <property type="entry name" value="NAD(P)-bd_dom_sf"/>
</dbReference>
<dbReference type="EMBL" id="JARXHW010000075">
    <property type="protein sequence ID" value="MDQ8209492.1"/>
    <property type="molecule type" value="Genomic_DNA"/>
</dbReference>
<dbReference type="RefSeq" id="WP_308952409.1">
    <property type="nucleotide sequence ID" value="NZ_JARXHW010000075.1"/>
</dbReference>
<dbReference type="Pfam" id="PF01408">
    <property type="entry name" value="GFO_IDH_MocA"/>
    <property type="match status" value="1"/>
</dbReference>
<keyword evidence="5" id="KW-1185">Reference proteome</keyword>
<dbReference type="InterPro" id="IPR000683">
    <property type="entry name" value="Gfo/Idh/MocA-like_OxRdtase_N"/>
</dbReference>
<evidence type="ECO:0000313" key="4">
    <source>
        <dbReference type="EMBL" id="MDQ8209492.1"/>
    </source>
</evidence>
<dbReference type="Proteomes" id="UP001225316">
    <property type="component" value="Unassembled WGS sequence"/>
</dbReference>
<evidence type="ECO:0000313" key="5">
    <source>
        <dbReference type="Proteomes" id="UP001225316"/>
    </source>
</evidence>
<reference evidence="4 5" key="1">
    <citation type="submission" date="2023-04" db="EMBL/GenBank/DDBJ databases">
        <title>A novel bacteria isolated from coastal sediment.</title>
        <authorList>
            <person name="Liu X.-J."/>
            <person name="Du Z.-J."/>
        </authorList>
    </citation>
    <scope>NUCLEOTIDE SEQUENCE [LARGE SCALE GENOMIC DNA]</scope>
    <source>
        <strain evidence="4 5">SDUM461003</strain>
    </source>
</reference>
<dbReference type="Gene3D" id="3.30.360.10">
    <property type="entry name" value="Dihydrodipicolinate Reductase, domain 2"/>
    <property type="match status" value="1"/>
</dbReference>
<dbReference type="InterPro" id="IPR050463">
    <property type="entry name" value="Gfo/Idh/MocA_oxidrdct_glycsds"/>
</dbReference>
<sequence>MMRHWKIAIIKDSSKPMLGLHGLHTAFRGLPNVEVVALVDSNTDNLERKMAQVQARAHYATCQAMLAQEAPDIVAITSRHPSDHLEQIRMLAQRGCHIYCEKPVSDSFAEVDEIIRIVEASGIKFAMAHPARHDIAFRTMKHMIDAGAIGRPLSVVGRGKCDHRGGGEDLLVLGTHILDLQTYFFGAPESVMADIRMEGQLAKRSDTVKTVEPIRPVIGDDIFAVFQLKNGVRSSFETRRGLYQPKQPAPHMGIRVMGTEGVLSLRFDDAGNQPLLLSRQGCCPDDHPEFEAVALQEDRVIPGAEPLDRSLSGSPDVPHAPWFLAANRFAVWDLMRAIETDGEAIATLADARTVAEMIEGIYTAHLERRTLTFPLTNQAHPLVEKV</sequence>
<dbReference type="Gene3D" id="3.40.50.720">
    <property type="entry name" value="NAD(P)-binding Rossmann-like Domain"/>
    <property type="match status" value="1"/>
</dbReference>
<proteinExistence type="predicted"/>
<keyword evidence="1" id="KW-0560">Oxidoreductase</keyword>
<evidence type="ECO:0000256" key="1">
    <source>
        <dbReference type="ARBA" id="ARBA00023002"/>
    </source>
</evidence>
<organism evidence="4 5">
    <name type="scientific">Thalassobacterium maritimum</name>
    <dbReference type="NCBI Taxonomy" id="3041265"/>
    <lineage>
        <taxon>Bacteria</taxon>
        <taxon>Pseudomonadati</taxon>
        <taxon>Verrucomicrobiota</taxon>
        <taxon>Opitutia</taxon>
        <taxon>Puniceicoccales</taxon>
        <taxon>Coraliomargaritaceae</taxon>
        <taxon>Thalassobacterium</taxon>
    </lineage>
</organism>
<feature type="domain" description="Gfo/Idh/MocA-like oxidoreductase N-terminal" evidence="2">
    <location>
        <begin position="30"/>
        <end position="128"/>
    </location>
</feature>
<dbReference type="Pfam" id="PF22725">
    <property type="entry name" value="GFO_IDH_MocA_C3"/>
    <property type="match status" value="1"/>
</dbReference>
<evidence type="ECO:0000259" key="3">
    <source>
        <dbReference type="Pfam" id="PF22725"/>
    </source>
</evidence>
<dbReference type="PANTHER" id="PTHR43818:SF11">
    <property type="entry name" value="BCDNA.GH03377"/>
    <property type="match status" value="1"/>
</dbReference>
<comment type="caution">
    <text evidence="4">The sequence shown here is derived from an EMBL/GenBank/DDBJ whole genome shotgun (WGS) entry which is preliminary data.</text>
</comment>